<evidence type="ECO:0000313" key="2">
    <source>
        <dbReference type="Proteomes" id="UP000184280"/>
    </source>
</evidence>
<dbReference type="RefSeq" id="WP_139294676.1">
    <property type="nucleotide sequence ID" value="NZ_FRCJ01000001.1"/>
</dbReference>
<reference evidence="1 2" key="1">
    <citation type="submission" date="2016-11" db="EMBL/GenBank/DDBJ databases">
        <authorList>
            <person name="Jaros S."/>
            <person name="Januszkiewicz K."/>
            <person name="Wedrychowicz H."/>
        </authorList>
    </citation>
    <scope>NUCLEOTIDE SEQUENCE [LARGE SCALE GENOMIC DNA]</scope>
    <source>
        <strain evidence="1 2">BPI-34</strain>
    </source>
</reference>
<name>A0A1M7EJ69_XYLRU</name>
<accession>A0A1M7EJ69</accession>
<dbReference type="AlphaFoldDB" id="A0A1M7EJ69"/>
<gene>
    <name evidence="1" type="ORF">SAMN04488494_1089</name>
</gene>
<dbReference type="Proteomes" id="UP000184280">
    <property type="component" value="Unassembled WGS sequence"/>
</dbReference>
<dbReference type="EMBL" id="FRCJ01000001">
    <property type="protein sequence ID" value="SHL91606.1"/>
    <property type="molecule type" value="Genomic_DNA"/>
</dbReference>
<organism evidence="1 2">
    <name type="scientific">Xylanibacter ruminicola</name>
    <name type="common">Prevotella ruminicola</name>
    <dbReference type="NCBI Taxonomy" id="839"/>
    <lineage>
        <taxon>Bacteria</taxon>
        <taxon>Pseudomonadati</taxon>
        <taxon>Bacteroidota</taxon>
        <taxon>Bacteroidia</taxon>
        <taxon>Bacteroidales</taxon>
        <taxon>Prevotellaceae</taxon>
        <taxon>Xylanibacter</taxon>
    </lineage>
</organism>
<proteinExistence type="predicted"/>
<evidence type="ECO:0000313" key="1">
    <source>
        <dbReference type="EMBL" id="SHL91606.1"/>
    </source>
</evidence>
<protein>
    <submittedName>
        <fullName evidence="1">Uncharacterized protein</fullName>
    </submittedName>
</protein>
<dbReference type="OrthoDB" id="597706at2"/>
<sequence length="243" mass="28484">MILLLTGCINPNGMAFTTLSNKKERKEQYINAIYYYLSHTQYKIVFTENSGTDISNAFQDAINAGRLEYLTYIGNQNKERGKGYGECEILEYTLNHSEFIQLSSDKRIVKITGRLIVKNITTLIRCHQLFFSKRTVFCSINSDLSFPDSRLIIAPIAFWKTFIQTKENINDYKGYYFEHALCDTIKIEKDFSYSPFFIMPIIIGISGSTGKEYTYTHKPFSFLFKYAKYAFFLKKKFQKKYRY</sequence>